<dbReference type="Pfam" id="PF00361">
    <property type="entry name" value="Proton_antipo_M"/>
    <property type="match status" value="1"/>
</dbReference>
<dbReference type="OrthoDB" id="9807568at2"/>
<keyword evidence="11" id="KW-1185">Reference proteome</keyword>
<name>A0A0P6X4R0_9CHLR</name>
<feature type="transmembrane region" description="Helical" evidence="8">
    <location>
        <begin position="243"/>
        <end position="266"/>
    </location>
</feature>
<dbReference type="STRING" id="360411.AC812_11300"/>
<dbReference type="InterPro" id="IPR001750">
    <property type="entry name" value="ND/Mrp_TM"/>
</dbReference>
<feature type="transmembrane region" description="Helical" evidence="8">
    <location>
        <begin position="165"/>
        <end position="186"/>
    </location>
</feature>
<accession>A0A0P6X4R0</accession>
<evidence type="ECO:0000256" key="1">
    <source>
        <dbReference type="ARBA" id="ARBA00004651"/>
    </source>
</evidence>
<dbReference type="AlphaFoldDB" id="A0A0P6X4R0"/>
<evidence type="ECO:0000313" key="11">
    <source>
        <dbReference type="Proteomes" id="UP000050514"/>
    </source>
</evidence>
<feature type="transmembrane region" description="Helical" evidence="8">
    <location>
        <begin position="81"/>
        <end position="101"/>
    </location>
</feature>
<feature type="transmembrane region" description="Helical" evidence="8">
    <location>
        <begin position="136"/>
        <end position="153"/>
    </location>
</feature>
<dbReference type="GO" id="GO:0005886">
    <property type="term" value="C:plasma membrane"/>
    <property type="evidence" value="ECO:0007669"/>
    <property type="project" value="UniProtKB-SubCell"/>
</dbReference>
<evidence type="ECO:0000256" key="2">
    <source>
        <dbReference type="ARBA" id="ARBA00005346"/>
    </source>
</evidence>
<comment type="caution">
    <text evidence="10">The sequence shown here is derived from an EMBL/GenBank/DDBJ whole genome shotgun (WGS) entry which is preliminary data.</text>
</comment>
<evidence type="ECO:0000256" key="6">
    <source>
        <dbReference type="ARBA" id="ARBA00023136"/>
    </source>
</evidence>
<gene>
    <name evidence="10" type="ORF">AC812_11300</name>
</gene>
<keyword evidence="5 8" id="KW-1133">Transmembrane helix</keyword>
<protein>
    <recommendedName>
        <fullName evidence="9">NADH:quinone oxidoreductase/Mrp antiporter transmembrane domain-containing protein</fullName>
    </recommendedName>
</protein>
<evidence type="ECO:0000313" key="10">
    <source>
        <dbReference type="EMBL" id="KPL74412.1"/>
    </source>
</evidence>
<sequence>MEAGVAFLLVVGLPLLGTPLIYLVGRLVERRKPGLNPARWVALLVLLAAFYPLAIALQVILDQGGPVSFSLGVIRLQLDGVGALLATLVLVLSVLVTLFSGPYLNREEHQEKFYALLSAMVGGMIGLGCATDLFNLWVWFELMAIASYPLVAFHRQTPAALEAGVKYLVQSAVGSALVLIGIALVFGQTGTLTLSAIRANAPLTPVMLAAGALFLIGFGVKAALVPLHTWLPDAHSQAPSGISAMLSGVVIEAGLIALLRALGALFAVSQLWGVFLLVFAALNMLLGNLMALRQTQVKRLLAFSSLSHMGYIVLGIGCAFAFGAPNAAAGGFFHVITHGLMKGLAFLAAGALLYAVYIANGKHQPLMVDDLDGAATRYPLAAFTLSVALLGLGGIPPLAGFMSKWQIFVGGFETRQTWAIVLVIFAALNSVLSLGYYAPLINRMYRHQPSSRIESGQPVSAWMNAALLILTLGVVVLGFWPSLVSWLTQPAAQSLLALLGG</sequence>
<dbReference type="PANTHER" id="PTHR42703">
    <property type="entry name" value="NADH DEHYDROGENASE"/>
    <property type="match status" value="1"/>
</dbReference>
<feature type="transmembrane region" description="Helical" evidence="8">
    <location>
        <begin position="6"/>
        <end position="28"/>
    </location>
</feature>
<feature type="transmembrane region" description="Helical" evidence="8">
    <location>
        <begin position="272"/>
        <end position="291"/>
    </location>
</feature>
<dbReference type="InterPro" id="IPR050586">
    <property type="entry name" value="CPA3_Na-H_Antiporter_D"/>
</dbReference>
<reference evidence="10 11" key="1">
    <citation type="submission" date="2015-07" db="EMBL/GenBank/DDBJ databases">
        <title>Draft genome of Bellilinea caldifistulae DSM 17877.</title>
        <authorList>
            <person name="Hemp J."/>
            <person name="Ward L.M."/>
            <person name="Pace L.A."/>
            <person name="Fischer W.W."/>
        </authorList>
    </citation>
    <scope>NUCLEOTIDE SEQUENCE [LARGE SCALE GENOMIC DNA]</scope>
    <source>
        <strain evidence="10 11">GOMI-1</strain>
    </source>
</reference>
<keyword evidence="4 7" id="KW-0812">Transmembrane</keyword>
<organism evidence="10 11">
    <name type="scientific">Bellilinea caldifistulae</name>
    <dbReference type="NCBI Taxonomy" id="360411"/>
    <lineage>
        <taxon>Bacteria</taxon>
        <taxon>Bacillati</taxon>
        <taxon>Chloroflexota</taxon>
        <taxon>Anaerolineae</taxon>
        <taxon>Anaerolineales</taxon>
        <taxon>Anaerolineaceae</taxon>
        <taxon>Bellilinea</taxon>
    </lineage>
</organism>
<feature type="transmembrane region" description="Helical" evidence="8">
    <location>
        <begin position="113"/>
        <end position="130"/>
    </location>
</feature>
<feature type="transmembrane region" description="Helical" evidence="8">
    <location>
        <begin position="40"/>
        <end position="61"/>
    </location>
</feature>
<feature type="transmembrane region" description="Helical" evidence="8">
    <location>
        <begin position="206"/>
        <end position="231"/>
    </location>
</feature>
<dbReference type="RefSeq" id="WP_061918531.1">
    <property type="nucleotide sequence ID" value="NZ_DF967971.1"/>
</dbReference>
<keyword evidence="6 8" id="KW-0472">Membrane</keyword>
<dbReference type="PRINTS" id="PR01434">
    <property type="entry name" value="NADHDHGNASE5"/>
</dbReference>
<evidence type="ECO:0000256" key="7">
    <source>
        <dbReference type="RuleBase" id="RU000320"/>
    </source>
</evidence>
<evidence type="ECO:0000256" key="5">
    <source>
        <dbReference type="ARBA" id="ARBA00022989"/>
    </source>
</evidence>
<dbReference type="EMBL" id="LGHJ01000017">
    <property type="protein sequence ID" value="KPL74412.1"/>
    <property type="molecule type" value="Genomic_DNA"/>
</dbReference>
<feature type="transmembrane region" description="Helical" evidence="8">
    <location>
        <begin position="339"/>
        <end position="359"/>
    </location>
</feature>
<evidence type="ECO:0000259" key="9">
    <source>
        <dbReference type="Pfam" id="PF00361"/>
    </source>
</evidence>
<keyword evidence="3" id="KW-1003">Cell membrane</keyword>
<feature type="transmembrane region" description="Helical" evidence="8">
    <location>
        <begin position="380"/>
        <end position="398"/>
    </location>
</feature>
<proteinExistence type="inferred from homology"/>
<dbReference type="PANTHER" id="PTHR42703:SF1">
    <property type="entry name" value="NA(+)_H(+) ANTIPORTER SUBUNIT D1"/>
    <property type="match status" value="1"/>
</dbReference>
<evidence type="ECO:0000256" key="3">
    <source>
        <dbReference type="ARBA" id="ARBA00022475"/>
    </source>
</evidence>
<feature type="transmembrane region" description="Helical" evidence="8">
    <location>
        <begin position="459"/>
        <end position="480"/>
    </location>
</feature>
<feature type="transmembrane region" description="Helical" evidence="8">
    <location>
        <begin position="418"/>
        <end position="438"/>
    </location>
</feature>
<feature type="transmembrane region" description="Helical" evidence="8">
    <location>
        <begin position="311"/>
        <end position="333"/>
    </location>
</feature>
<evidence type="ECO:0000256" key="8">
    <source>
        <dbReference type="SAM" id="Phobius"/>
    </source>
</evidence>
<feature type="domain" description="NADH:quinone oxidoreductase/Mrp antiporter transmembrane" evidence="9">
    <location>
        <begin position="130"/>
        <end position="427"/>
    </location>
</feature>
<dbReference type="Proteomes" id="UP000050514">
    <property type="component" value="Unassembled WGS sequence"/>
</dbReference>
<evidence type="ECO:0000256" key="4">
    <source>
        <dbReference type="ARBA" id="ARBA00022692"/>
    </source>
</evidence>
<comment type="similarity">
    <text evidence="2">Belongs to the CPA3 antiporters (TC 2.A.63) subunit D family.</text>
</comment>
<comment type="subcellular location">
    <subcellularLocation>
        <location evidence="1">Cell membrane</location>
        <topology evidence="1">Multi-pass membrane protein</topology>
    </subcellularLocation>
    <subcellularLocation>
        <location evidence="7">Membrane</location>
        <topology evidence="7">Multi-pass membrane protein</topology>
    </subcellularLocation>
</comment>